<dbReference type="PANTHER" id="PTHR43229:SF2">
    <property type="entry name" value="NODULATION PROTEIN J"/>
    <property type="match status" value="1"/>
</dbReference>
<dbReference type="GO" id="GO:0043190">
    <property type="term" value="C:ATP-binding cassette (ABC) transporter complex"/>
    <property type="evidence" value="ECO:0007669"/>
    <property type="project" value="InterPro"/>
</dbReference>
<evidence type="ECO:0000256" key="4">
    <source>
        <dbReference type="ARBA" id="ARBA00023136"/>
    </source>
</evidence>
<dbReference type="InterPro" id="IPR000412">
    <property type="entry name" value="ABC_2_transport"/>
</dbReference>
<feature type="transmembrane region" description="Helical" evidence="6">
    <location>
        <begin position="113"/>
        <end position="132"/>
    </location>
</feature>
<evidence type="ECO:0000313" key="9">
    <source>
        <dbReference type="Proteomes" id="UP000002484"/>
    </source>
</evidence>
<evidence type="ECO:0000256" key="3">
    <source>
        <dbReference type="ARBA" id="ARBA00022989"/>
    </source>
</evidence>
<dbReference type="InterPro" id="IPR047817">
    <property type="entry name" value="ABC2_TM_bact-type"/>
</dbReference>
<keyword evidence="4 6" id="KW-0472">Membrane</keyword>
<feature type="transmembrane region" description="Helical" evidence="6">
    <location>
        <begin position="224"/>
        <end position="242"/>
    </location>
</feature>
<dbReference type="HOGENOM" id="CLU_039483_2_3_11"/>
<keyword evidence="3 6" id="KW-1133">Transmembrane helix</keyword>
<keyword evidence="2 6" id="KW-0812">Transmembrane</keyword>
<keyword evidence="6" id="KW-0813">Transport</keyword>
<protein>
    <recommendedName>
        <fullName evidence="6">Transport permease protein</fullName>
    </recommendedName>
</protein>
<feature type="domain" description="ABC transmembrane type-2" evidence="7">
    <location>
        <begin position="23"/>
        <end position="248"/>
    </location>
</feature>
<evidence type="ECO:0000313" key="8">
    <source>
        <dbReference type="EMBL" id="ADP81824.1"/>
    </source>
</evidence>
<dbReference type="PANTHER" id="PTHR43229">
    <property type="entry name" value="NODULATION PROTEIN J"/>
    <property type="match status" value="1"/>
</dbReference>
<evidence type="ECO:0000256" key="5">
    <source>
        <dbReference type="ARBA" id="ARBA00023251"/>
    </source>
</evidence>
<feature type="transmembrane region" description="Helical" evidence="6">
    <location>
        <begin position="138"/>
        <end position="163"/>
    </location>
</feature>
<dbReference type="STRING" id="298654.FraEuI1c_3817"/>
<dbReference type="GO" id="GO:0046677">
    <property type="term" value="P:response to antibiotic"/>
    <property type="evidence" value="ECO:0007669"/>
    <property type="project" value="UniProtKB-KW"/>
</dbReference>
<sequence length="254" mass="27293">MRFFSDVRLTYARAVRAVLREPSWIIIGLAQPLFYLYLFGPLLKNGGVTRGLPAGTSSWDVFVPGLLVQLVLFNCAFNGFALLSEMRAGVLERLSVTPISRLALLLGRALRDATLVVIQGAILVGLAVPLGLHLHAGLVVAAVVLMALGVGLSCLGYGLALVLRSEDALAPVIQGFSLPLLLLSGIFLPLSFAPTWLDDTADANPLRHTTDAVRALMLGHGRSWVGIVVTCAFAVLLVIFGTRRFHNTEDLRIT</sequence>
<organism evidence="8 9">
    <name type="scientific">Pseudofrankia inefficax (strain DSM 45817 / CECT 9037 / DDB 130130 / EuI1c)</name>
    <name type="common">Frankia inefficax</name>
    <dbReference type="NCBI Taxonomy" id="298654"/>
    <lineage>
        <taxon>Bacteria</taxon>
        <taxon>Bacillati</taxon>
        <taxon>Actinomycetota</taxon>
        <taxon>Actinomycetes</taxon>
        <taxon>Frankiales</taxon>
        <taxon>Frankiaceae</taxon>
        <taxon>Pseudofrankia</taxon>
    </lineage>
</organism>
<feature type="transmembrane region" description="Helical" evidence="6">
    <location>
        <begin position="175"/>
        <end position="197"/>
    </location>
</feature>
<dbReference type="EMBL" id="CP002299">
    <property type="protein sequence ID" value="ADP81824.1"/>
    <property type="molecule type" value="Genomic_DNA"/>
</dbReference>
<gene>
    <name evidence="8" type="ordered locus">FraEuI1c_3817</name>
</gene>
<dbReference type="InterPro" id="IPR013525">
    <property type="entry name" value="ABC2_TM"/>
</dbReference>
<keyword evidence="9" id="KW-1185">Reference proteome</keyword>
<dbReference type="KEGG" id="fri:FraEuI1c_3817"/>
<dbReference type="InParanoid" id="E3J445"/>
<feature type="transmembrane region" description="Helical" evidence="6">
    <location>
        <begin position="21"/>
        <end position="42"/>
    </location>
</feature>
<dbReference type="GO" id="GO:0140359">
    <property type="term" value="F:ABC-type transporter activity"/>
    <property type="evidence" value="ECO:0007669"/>
    <property type="project" value="InterPro"/>
</dbReference>
<feature type="transmembrane region" description="Helical" evidence="6">
    <location>
        <begin position="62"/>
        <end position="83"/>
    </location>
</feature>
<dbReference type="eggNOG" id="COG0842">
    <property type="taxonomic scope" value="Bacteria"/>
</dbReference>
<dbReference type="InterPro" id="IPR051784">
    <property type="entry name" value="Nod_factor_ABC_transporter"/>
</dbReference>
<reference evidence="8 9" key="1">
    <citation type="submission" date="2010-10" db="EMBL/GenBank/DDBJ databases">
        <title>Complete sequence of Frankia sp. EuI1c.</title>
        <authorList>
            <consortium name="US DOE Joint Genome Institute"/>
            <person name="Lucas S."/>
            <person name="Copeland A."/>
            <person name="Lapidus A."/>
            <person name="Cheng J.-F."/>
            <person name="Bruce D."/>
            <person name="Goodwin L."/>
            <person name="Pitluck S."/>
            <person name="Chertkov O."/>
            <person name="Detter J.C."/>
            <person name="Han C."/>
            <person name="Tapia R."/>
            <person name="Land M."/>
            <person name="Hauser L."/>
            <person name="Jeffries C."/>
            <person name="Kyrpides N."/>
            <person name="Ivanova N."/>
            <person name="Mikhailova N."/>
            <person name="Beauchemin N."/>
            <person name="Sen A."/>
            <person name="Sur S.A."/>
            <person name="Gtari M."/>
            <person name="Wall L."/>
            <person name="Tisa L."/>
            <person name="Woyke T."/>
        </authorList>
    </citation>
    <scope>NUCLEOTIDE SEQUENCE [LARGE SCALE GENOMIC DNA]</scope>
    <source>
        <strain evidence="9">DSM 45817 / CECT 9037 / EuI1c</strain>
    </source>
</reference>
<evidence type="ECO:0000259" key="7">
    <source>
        <dbReference type="PROSITE" id="PS51012"/>
    </source>
</evidence>
<dbReference type="PIRSF" id="PIRSF006648">
    <property type="entry name" value="DrrB"/>
    <property type="match status" value="1"/>
</dbReference>
<evidence type="ECO:0000256" key="1">
    <source>
        <dbReference type="ARBA" id="ARBA00004141"/>
    </source>
</evidence>
<dbReference type="OrthoDB" id="9255971at2"/>
<accession>E3J445</accession>
<proteinExistence type="inferred from homology"/>
<dbReference type="PROSITE" id="PS51012">
    <property type="entry name" value="ABC_TM2"/>
    <property type="match status" value="1"/>
</dbReference>
<evidence type="ECO:0000256" key="2">
    <source>
        <dbReference type="ARBA" id="ARBA00022692"/>
    </source>
</evidence>
<dbReference type="Pfam" id="PF01061">
    <property type="entry name" value="ABC2_membrane"/>
    <property type="match status" value="1"/>
</dbReference>
<dbReference type="AlphaFoldDB" id="E3J445"/>
<comment type="similarity">
    <text evidence="6">Belongs to the ABC-2 integral membrane protein family.</text>
</comment>
<dbReference type="RefSeq" id="WP_013424942.1">
    <property type="nucleotide sequence ID" value="NC_014666.1"/>
</dbReference>
<dbReference type="Proteomes" id="UP000002484">
    <property type="component" value="Chromosome"/>
</dbReference>
<comment type="subcellular location">
    <subcellularLocation>
        <location evidence="6">Cell membrane</location>
        <topology evidence="6">Multi-pass membrane protein</topology>
    </subcellularLocation>
    <subcellularLocation>
        <location evidence="1">Membrane</location>
        <topology evidence="1">Multi-pass membrane protein</topology>
    </subcellularLocation>
</comment>
<keyword evidence="5" id="KW-0046">Antibiotic resistance</keyword>
<evidence type="ECO:0000256" key="6">
    <source>
        <dbReference type="RuleBase" id="RU361157"/>
    </source>
</evidence>
<name>E3J445_PSEI1</name>
<keyword evidence="6" id="KW-1003">Cell membrane</keyword>